<evidence type="ECO:0000256" key="2">
    <source>
        <dbReference type="ARBA" id="ARBA00022448"/>
    </source>
</evidence>
<feature type="chain" id="PRO_5046289097" evidence="5">
    <location>
        <begin position="20"/>
        <end position="197"/>
    </location>
</feature>
<dbReference type="Proteomes" id="UP001059672">
    <property type="component" value="Chromosome"/>
</dbReference>
<name>A0ABY5HCG8_9PSED</name>
<organism evidence="6 7">
    <name type="scientific">Pseudomonas benzenivorans</name>
    <dbReference type="NCBI Taxonomy" id="556533"/>
    <lineage>
        <taxon>Bacteria</taxon>
        <taxon>Pseudomonadati</taxon>
        <taxon>Pseudomonadota</taxon>
        <taxon>Gammaproteobacteria</taxon>
        <taxon>Pseudomonadales</taxon>
        <taxon>Pseudomonadaceae</taxon>
        <taxon>Pseudomonas</taxon>
    </lineage>
</organism>
<keyword evidence="6" id="KW-0449">Lipoprotein</keyword>
<evidence type="ECO:0000256" key="4">
    <source>
        <dbReference type="ARBA" id="ARBA00022927"/>
    </source>
</evidence>
<dbReference type="SUPFAM" id="SSF89392">
    <property type="entry name" value="Prokaryotic lipoproteins and lipoprotein localization factors"/>
    <property type="match status" value="1"/>
</dbReference>
<evidence type="ECO:0000256" key="3">
    <source>
        <dbReference type="ARBA" id="ARBA00022729"/>
    </source>
</evidence>
<feature type="signal peptide" evidence="5">
    <location>
        <begin position="1"/>
        <end position="19"/>
    </location>
</feature>
<proteinExistence type="predicted"/>
<keyword evidence="3 5" id="KW-0732">Signal</keyword>
<evidence type="ECO:0000256" key="1">
    <source>
        <dbReference type="ARBA" id="ARBA00011245"/>
    </source>
</evidence>
<comment type="subunit">
    <text evidence="1">Monomer.</text>
</comment>
<reference evidence="6" key="1">
    <citation type="submission" date="2021-04" db="EMBL/GenBank/DDBJ databases">
        <title>Oceanospirillales bacteria with DddD are important DMSP degraders in coastal seawater.</title>
        <authorList>
            <person name="Liu J."/>
        </authorList>
    </citation>
    <scope>NUCLEOTIDE SEQUENCE</scope>
    <source>
        <strain evidence="6">D13-4</strain>
    </source>
</reference>
<gene>
    <name evidence="6" type="ORF">KDW96_09605</name>
</gene>
<dbReference type="Pfam" id="PF19574">
    <property type="entry name" value="LolA_3"/>
    <property type="match status" value="1"/>
</dbReference>
<dbReference type="RefSeq" id="WP_255840189.1">
    <property type="nucleotide sequence ID" value="NZ_CP073346.1"/>
</dbReference>
<keyword evidence="4" id="KW-0653">Protein transport</keyword>
<keyword evidence="2" id="KW-0813">Transport</keyword>
<dbReference type="InterPro" id="IPR029046">
    <property type="entry name" value="LolA/LolB/LppX"/>
</dbReference>
<evidence type="ECO:0000313" key="6">
    <source>
        <dbReference type="EMBL" id="UTW09532.1"/>
    </source>
</evidence>
<sequence>MTRLLLLATWLLCAPLAQAFDLAQLSAQLAAPAVVRGPFIQEKHLRALDRPLTSQGVFVLSASQGLLWQLRSPLQLDYRIDEQGIARRTPAGWQLQPGQDTAAQQSRLFLAVLRGDRSGLERDFELRLVGSAEAWELHLRPRSLLLQQVFSAIHIQGGALVQRIELLETQGDRTLLRLPQSQADNALNEQERDAFAR</sequence>
<dbReference type="EMBL" id="CP073346">
    <property type="protein sequence ID" value="UTW09532.1"/>
    <property type="molecule type" value="Genomic_DNA"/>
</dbReference>
<dbReference type="CDD" id="cd16325">
    <property type="entry name" value="LolA"/>
    <property type="match status" value="1"/>
</dbReference>
<keyword evidence="7" id="KW-1185">Reference proteome</keyword>
<protein>
    <submittedName>
        <fullName evidence="6">Outer membrane lipoprotein carrier protein LolA</fullName>
    </submittedName>
</protein>
<dbReference type="Gene3D" id="2.50.20.10">
    <property type="entry name" value="Lipoprotein localisation LolA/LolB/LppX"/>
    <property type="match status" value="1"/>
</dbReference>
<evidence type="ECO:0000313" key="7">
    <source>
        <dbReference type="Proteomes" id="UP001059672"/>
    </source>
</evidence>
<dbReference type="InterPro" id="IPR004564">
    <property type="entry name" value="OM_lipoprot_carrier_LolA-like"/>
</dbReference>
<accession>A0ABY5HCG8</accession>
<evidence type="ECO:0000256" key="5">
    <source>
        <dbReference type="SAM" id="SignalP"/>
    </source>
</evidence>